<dbReference type="eggNOG" id="COG1975">
    <property type="taxonomic scope" value="Bacteria"/>
</dbReference>
<dbReference type="InterPro" id="IPR003777">
    <property type="entry name" value="XdhC_CoxI"/>
</dbReference>
<feature type="domain" description="XdhC Rossmann" evidence="2">
    <location>
        <begin position="119"/>
        <end position="261"/>
    </location>
</feature>
<protein>
    <submittedName>
        <fullName evidence="3">Xanthine and CO dehydrogenases maturation factor, XdhC/CoxF family</fullName>
    </submittedName>
</protein>
<dbReference type="KEGG" id="dsf:UWK_01178"/>
<dbReference type="Proteomes" id="UP000011721">
    <property type="component" value="Chromosome"/>
</dbReference>
<gene>
    <name evidence="3" type="ordered locus">UWK_01178</name>
</gene>
<sequence>MIDENVFNSLCKNKTRTVLATVIASDGRGPARPGDRLLWAAGQLITGTIGGGSNEQQILDACATLTTDEQRIEIKSILPGTLPSCGGTLQIRLEKIDFGKADAAAFWKKELTRNDACRLFLMGAGHVAREVAWVADRNGFGISIVDPRRELMQPEFFPENCSLSLQQGTQFLARKITTPKDFIIIAGPDHAGDLAVLEQATQSPALYIGVMGSKKKIASFKEILTKKNLWQTATDRIYAPIGIPISSRTPAEVAVSIVAELILVRAQSSTKQ</sequence>
<name>M1PMS4_DESSD</name>
<feature type="domain" description="XdhC- CoxI" evidence="1">
    <location>
        <begin position="12"/>
        <end position="71"/>
    </location>
</feature>
<dbReference type="InterPro" id="IPR027051">
    <property type="entry name" value="XdhC_Rossmann_dom"/>
</dbReference>
<keyword evidence="4" id="KW-1185">Reference proteome</keyword>
<proteinExistence type="predicted"/>
<evidence type="ECO:0000313" key="3">
    <source>
        <dbReference type="EMBL" id="AGF77746.1"/>
    </source>
</evidence>
<dbReference type="AlphaFoldDB" id="M1PMS4"/>
<dbReference type="Gene3D" id="3.40.50.720">
    <property type="entry name" value="NAD(P)-binding Rossmann-like Domain"/>
    <property type="match status" value="1"/>
</dbReference>
<organism evidence="3 4">
    <name type="scientific">Desulfocapsa sulfexigens (strain DSM 10523 / SB164P1)</name>
    <dbReference type="NCBI Taxonomy" id="1167006"/>
    <lineage>
        <taxon>Bacteria</taxon>
        <taxon>Pseudomonadati</taxon>
        <taxon>Thermodesulfobacteriota</taxon>
        <taxon>Desulfobulbia</taxon>
        <taxon>Desulfobulbales</taxon>
        <taxon>Desulfocapsaceae</taxon>
        <taxon>Desulfocapsa</taxon>
    </lineage>
</organism>
<dbReference type="Pfam" id="PF13478">
    <property type="entry name" value="XdhC_C"/>
    <property type="match status" value="1"/>
</dbReference>
<dbReference type="InterPro" id="IPR052698">
    <property type="entry name" value="MoCofactor_Util/Proc"/>
</dbReference>
<dbReference type="PATRIC" id="fig|1167006.5.peg.1306"/>
<dbReference type="RefSeq" id="WP_015403440.1">
    <property type="nucleotide sequence ID" value="NC_020304.1"/>
</dbReference>
<dbReference type="Pfam" id="PF02625">
    <property type="entry name" value="XdhC_CoxI"/>
    <property type="match status" value="1"/>
</dbReference>
<evidence type="ECO:0000259" key="2">
    <source>
        <dbReference type="Pfam" id="PF13478"/>
    </source>
</evidence>
<dbReference type="OrthoDB" id="9815497at2"/>
<dbReference type="HOGENOM" id="CLU_041115_4_1_7"/>
<reference evidence="4" key="1">
    <citation type="journal article" date="2013" name="Stand. Genomic Sci.">
        <title>Complete genome sequence of Desulfocapsa sulfexigens, a marine deltaproteobacterium specialized in disproportionating inorganic sulfur compounds.</title>
        <authorList>
            <person name="Finster K.W."/>
            <person name="Kjeldsen K.U."/>
            <person name="Kube M."/>
            <person name="Reinhardt R."/>
            <person name="Mussmann M."/>
            <person name="Amann R."/>
            <person name="Schreiber L."/>
        </authorList>
    </citation>
    <scope>NUCLEOTIDE SEQUENCE [LARGE SCALE GENOMIC DNA]</scope>
    <source>
        <strain evidence="4">DSM 10523 / SB164P1</strain>
    </source>
</reference>
<dbReference type="EMBL" id="CP003985">
    <property type="protein sequence ID" value="AGF77746.1"/>
    <property type="molecule type" value="Genomic_DNA"/>
</dbReference>
<dbReference type="PANTHER" id="PTHR30388">
    <property type="entry name" value="ALDEHYDE OXIDOREDUCTASE MOLYBDENUM COFACTOR ASSEMBLY PROTEIN"/>
    <property type="match status" value="1"/>
</dbReference>
<dbReference type="STRING" id="1167006.UWK_01178"/>
<evidence type="ECO:0000313" key="4">
    <source>
        <dbReference type="Proteomes" id="UP000011721"/>
    </source>
</evidence>
<accession>M1PMS4</accession>
<dbReference type="PANTHER" id="PTHR30388:SF6">
    <property type="entry name" value="XANTHINE DEHYDROGENASE SUBUNIT A-RELATED"/>
    <property type="match status" value="1"/>
</dbReference>
<evidence type="ECO:0000259" key="1">
    <source>
        <dbReference type="Pfam" id="PF02625"/>
    </source>
</evidence>